<evidence type="ECO:0000256" key="15">
    <source>
        <dbReference type="ARBA" id="ARBA00048109"/>
    </source>
</evidence>
<comment type="pathway">
    <text evidence="2 16">Glycerolipid metabolism; triacylglycerol biosynthesis.</text>
</comment>
<comment type="caution">
    <text evidence="17">The sequence shown here is derived from an EMBL/GenBank/DDBJ whole genome shotgun (WGS) entry which is preliminary data.</text>
</comment>
<dbReference type="GO" id="GO:0005789">
    <property type="term" value="C:endoplasmic reticulum membrane"/>
    <property type="evidence" value="ECO:0007669"/>
    <property type="project" value="UniProtKB-SubCell"/>
</dbReference>
<evidence type="ECO:0000256" key="6">
    <source>
        <dbReference type="ARBA" id="ARBA00022516"/>
    </source>
</evidence>
<dbReference type="EMBL" id="QEAQ01000060">
    <property type="protein sequence ID" value="TPX57015.1"/>
    <property type="molecule type" value="Genomic_DNA"/>
</dbReference>
<keyword evidence="14 16" id="KW-0012">Acyltransferase</keyword>
<evidence type="ECO:0000256" key="13">
    <source>
        <dbReference type="ARBA" id="ARBA00023136"/>
    </source>
</evidence>
<accession>A0A507E121</accession>
<sequence length="366" mass="41843">MTAMDAPRFVDAPALSAEAATGVRFSKPTKRADASGISKRTLANLPDRILQFMAVMTYSSLMYINLAIHLVLLNYWRIVWPFVLCYWTYVFLLDMSTPYTGGTDRARFFRDWSFWRHFRDYFSAELVKTADLDPEGNFLFGHHPHGIYCYGLLPNFITDWGGFSKLFPGITLRVTTLDVNWSIPIWREMQMALSAVSVSAKSLKHILTQKGPGWSAMVVIGGAEEALLAYPGTNDIILNRRKGFVKLAIQTGASLVPVFTFGENDLFWQVNDDNAPVIRSYQRRFAKLLTFSVPLMWGRFGLFFLPRKVKLVSVVGKPIPVRQQDSPSREYIAQMHDTYVVALMKLYDDHKEKYAPSRIRDLRIVK</sequence>
<dbReference type="EC" id="2.3.1.20" evidence="5 16"/>
<dbReference type="UniPathway" id="UPA00282"/>
<comment type="catalytic activity">
    <reaction evidence="15 16">
        <text>an acyl-CoA + a 1,2-diacyl-sn-glycerol = a triacyl-sn-glycerol + CoA</text>
        <dbReference type="Rhea" id="RHEA:10868"/>
        <dbReference type="ChEBI" id="CHEBI:17815"/>
        <dbReference type="ChEBI" id="CHEBI:57287"/>
        <dbReference type="ChEBI" id="CHEBI:58342"/>
        <dbReference type="ChEBI" id="CHEBI:64615"/>
        <dbReference type="EC" id="2.3.1.20"/>
    </reaction>
</comment>
<comment type="pathway">
    <text evidence="3">Lipid metabolism.</text>
</comment>
<dbReference type="GO" id="GO:0006071">
    <property type="term" value="P:glycerol metabolic process"/>
    <property type="evidence" value="ECO:0007669"/>
    <property type="project" value="UniProtKB-UniRule"/>
</dbReference>
<evidence type="ECO:0000256" key="16">
    <source>
        <dbReference type="RuleBase" id="RU367023"/>
    </source>
</evidence>
<dbReference type="GO" id="GO:0019432">
    <property type="term" value="P:triglyceride biosynthetic process"/>
    <property type="evidence" value="ECO:0007669"/>
    <property type="project" value="UniProtKB-UniRule"/>
</dbReference>
<protein>
    <recommendedName>
        <fullName evidence="5 16">Diacylglycerol O-acyltransferase</fullName>
        <ecNumber evidence="5 16">2.3.1.20</ecNumber>
    </recommendedName>
</protein>
<evidence type="ECO:0000256" key="14">
    <source>
        <dbReference type="ARBA" id="ARBA00023315"/>
    </source>
</evidence>
<keyword evidence="6 16" id="KW-0444">Lipid biosynthesis</keyword>
<evidence type="ECO:0000256" key="2">
    <source>
        <dbReference type="ARBA" id="ARBA00004771"/>
    </source>
</evidence>
<name>A0A507E121_9FUNG</name>
<keyword evidence="7" id="KW-0808">Transferase</keyword>
<keyword evidence="12 16" id="KW-0443">Lipid metabolism</keyword>
<evidence type="ECO:0000256" key="9">
    <source>
        <dbReference type="ARBA" id="ARBA00022798"/>
    </source>
</evidence>
<reference evidence="17 18" key="1">
    <citation type="journal article" date="2019" name="Sci. Rep.">
        <title>Comparative genomics of chytrid fungi reveal insights into the obligate biotrophic and pathogenic lifestyle of Synchytrium endobioticum.</title>
        <authorList>
            <person name="van de Vossenberg B.T.L.H."/>
            <person name="Warris S."/>
            <person name="Nguyen H.D.T."/>
            <person name="van Gent-Pelzer M.P.E."/>
            <person name="Joly D.L."/>
            <person name="van de Geest H.C."/>
            <person name="Bonants P.J.M."/>
            <person name="Smith D.S."/>
            <person name="Levesque C.A."/>
            <person name="van der Lee T.A.J."/>
        </authorList>
    </citation>
    <scope>NUCLEOTIDE SEQUENCE [LARGE SCALE GENOMIC DNA]</scope>
    <source>
        <strain evidence="17 18">CBS 809.83</strain>
    </source>
</reference>
<dbReference type="Proteomes" id="UP000318582">
    <property type="component" value="Unassembled WGS sequence"/>
</dbReference>
<comment type="subcellular location">
    <subcellularLocation>
        <location evidence="1 16">Endoplasmic reticulum membrane</location>
        <topology evidence="1 16">Multi-pass membrane protein</topology>
    </subcellularLocation>
</comment>
<evidence type="ECO:0000256" key="4">
    <source>
        <dbReference type="ARBA" id="ARBA00005420"/>
    </source>
</evidence>
<keyword evidence="18" id="KW-1185">Reference proteome</keyword>
<keyword evidence="11 16" id="KW-1133">Transmembrane helix</keyword>
<dbReference type="AlphaFoldDB" id="A0A507E121"/>
<dbReference type="Pfam" id="PF03982">
    <property type="entry name" value="DAGAT"/>
    <property type="match status" value="1"/>
</dbReference>
<dbReference type="GO" id="GO:0004144">
    <property type="term" value="F:diacylglycerol O-acyltransferase activity"/>
    <property type="evidence" value="ECO:0007669"/>
    <property type="project" value="UniProtKB-UniRule"/>
</dbReference>
<feature type="transmembrane region" description="Helical" evidence="16">
    <location>
        <begin position="78"/>
        <end position="97"/>
    </location>
</feature>
<evidence type="ECO:0000256" key="3">
    <source>
        <dbReference type="ARBA" id="ARBA00005189"/>
    </source>
</evidence>
<evidence type="ECO:0000256" key="1">
    <source>
        <dbReference type="ARBA" id="ARBA00004477"/>
    </source>
</evidence>
<keyword evidence="13 16" id="KW-0472">Membrane</keyword>
<dbReference type="STRING" id="109895.A0A507E121"/>
<keyword evidence="8 16" id="KW-0812">Transmembrane</keyword>
<keyword evidence="10 16" id="KW-0256">Endoplasmic reticulum</keyword>
<evidence type="ECO:0000256" key="8">
    <source>
        <dbReference type="ARBA" id="ARBA00022692"/>
    </source>
</evidence>
<gene>
    <name evidence="17" type="ORF">PhCBS80983_g04128</name>
</gene>
<comment type="similarity">
    <text evidence="4 16">Belongs to the diacylglycerol acyltransferase family.</text>
</comment>
<keyword evidence="9" id="KW-0319">Glycerol metabolism</keyword>
<evidence type="ECO:0000313" key="17">
    <source>
        <dbReference type="EMBL" id="TPX57015.1"/>
    </source>
</evidence>
<evidence type="ECO:0000256" key="7">
    <source>
        <dbReference type="ARBA" id="ARBA00022679"/>
    </source>
</evidence>
<dbReference type="InterPro" id="IPR007130">
    <property type="entry name" value="DAGAT"/>
</dbReference>
<dbReference type="PANTHER" id="PTHR12317">
    <property type="entry name" value="DIACYLGLYCEROL O-ACYLTRANSFERASE"/>
    <property type="match status" value="1"/>
</dbReference>
<organism evidence="17 18">
    <name type="scientific">Powellomyces hirtus</name>
    <dbReference type="NCBI Taxonomy" id="109895"/>
    <lineage>
        <taxon>Eukaryota</taxon>
        <taxon>Fungi</taxon>
        <taxon>Fungi incertae sedis</taxon>
        <taxon>Chytridiomycota</taxon>
        <taxon>Chytridiomycota incertae sedis</taxon>
        <taxon>Chytridiomycetes</taxon>
        <taxon>Spizellomycetales</taxon>
        <taxon>Powellomycetaceae</taxon>
        <taxon>Powellomyces</taxon>
    </lineage>
</organism>
<evidence type="ECO:0000256" key="11">
    <source>
        <dbReference type="ARBA" id="ARBA00022989"/>
    </source>
</evidence>
<evidence type="ECO:0000256" key="5">
    <source>
        <dbReference type="ARBA" id="ARBA00013244"/>
    </source>
</evidence>
<evidence type="ECO:0000256" key="10">
    <source>
        <dbReference type="ARBA" id="ARBA00022824"/>
    </source>
</evidence>
<dbReference type="PANTHER" id="PTHR12317:SF0">
    <property type="entry name" value="ACYLTRANSFERASE"/>
    <property type="match status" value="1"/>
</dbReference>
<feature type="transmembrane region" description="Helical" evidence="16">
    <location>
        <begin position="49"/>
        <end position="72"/>
    </location>
</feature>
<proteinExistence type="inferred from homology"/>
<dbReference type="CDD" id="cd07987">
    <property type="entry name" value="LPLAT_MGAT-like"/>
    <property type="match status" value="1"/>
</dbReference>
<evidence type="ECO:0000256" key="12">
    <source>
        <dbReference type="ARBA" id="ARBA00023098"/>
    </source>
</evidence>
<evidence type="ECO:0000313" key="18">
    <source>
        <dbReference type="Proteomes" id="UP000318582"/>
    </source>
</evidence>
<comment type="function">
    <text evidence="16">Catalyzes the terminal and only committed step in triacylglycerol synthesis by using diacylglycerol and fatty acyl CoA as substrates.</text>
</comment>